<evidence type="ECO:0000256" key="1">
    <source>
        <dbReference type="SAM" id="MobiDB-lite"/>
    </source>
</evidence>
<proteinExistence type="predicted"/>
<protein>
    <submittedName>
        <fullName evidence="2">Uncharacterized protein</fullName>
    </submittedName>
</protein>
<keyword evidence="3" id="KW-1185">Reference proteome</keyword>
<sequence length="136" mass="14816">MENQRERMKVLAREKGTTTAPQQPASTVPRQNPTANGNASTLTRRPATTVESNPKKTRHVPEKMFDISLTIGILGSDIKGDTFDKLANFLEARAEMGVTASIPVINLDRNEESGADLDRVHEALLSVGFAVGRKTD</sequence>
<accession>A0ABD3I1Y6</accession>
<organism evidence="2 3">
    <name type="scientific">Riccia sorocarpa</name>
    <dbReference type="NCBI Taxonomy" id="122646"/>
    <lineage>
        <taxon>Eukaryota</taxon>
        <taxon>Viridiplantae</taxon>
        <taxon>Streptophyta</taxon>
        <taxon>Embryophyta</taxon>
        <taxon>Marchantiophyta</taxon>
        <taxon>Marchantiopsida</taxon>
        <taxon>Marchantiidae</taxon>
        <taxon>Marchantiales</taxon>
        <taxon>Ricciaceae</taxon>
        <taxon>Riccia</taxon>
    </lineage>
</organism>
<feature type="compositionally biased region" description="Basic and acidic residues" evidence="1">
    <location>
        <begin position="1"/>
        <end position="16"/>
    </location>
</feature>
<evidence type="ECO:0000313" key="2">
    <source>
        <dbReference type="EMBL" id="KAL3697598.1"/>
    </source>
</evidence>
<dbReference type="EMBL" id="JBJQOH010000002">
    <property type="protein sequence ID" value="KAL3697598.1"/>
    <property type="molecule type" value="Genomic_DNA"/>
</dbReference>
<evidence type="ECO:0000313" key="3">
    <source>
        <dbReference type="Proteomes" id="UP001633002"/>
    </source>
</evidence>
<feature type="compositionally biased region" description="Polar residues" evidence="1">
    <location>
        <begin position="17"/>
        <end position="43"/>
    </location>
</feature>
<reference evidence="2 3" key="1">
    <citation type="submission" date="2024-09" db="EMBL/GenBank/DDBJ databases">
        <title>Chromosome-scale assembly of Riccia sorocarpa.</title>
        <authorList>
            <person name="Paukszto L."/>
        </authorList>
    </citation>
    <scope>NUCLEOTIDE SEQUENCE [LARGE SCALE GENOMIC DNA]</scope>
    <source>
        <strain evidence="2">LP-2024</strain>
        <tissue evidence="2">Aerial parts of the thallus</tissue>
    </source>
</reference>
<feature type="region of interest" description="Disordered" evidence="1">
    <location>
        <begin position="1"/>
        <end position="61"/>
    </location>
</feature>
<name>A0ABD3I1Y6_9MARC</name>
<dbReference type="Proteomes" id="UP001633002">
    <property type="component" value="Unassembled WGS sequence"/>
</dbReference>
<dbReference type="AlphaFoldDB" id="A0ABD3I1Y6"/>
<gene>
    <name evidence="2" type="ORF">R1sor_011674</name>
</gene>
<comment type="caution">
    <text evidence="2">The sequence shown here is derived from an EMBL/GenBank/DDBJ whole genome shotgun (WGS) entry which is preliminary data.</text>
</comment>